<evidence type="ECO:0000313" key="2">
    <source>
        <dbReference type="EMBL" id="EOY45778.1"/>
    </source>
</evidence>
<evidence type="ECO:0000256" key="1">
    <source>
        <dbReference type="SAM" id="MobiDB-lite"/>
    </source>
</evidence>
<accession>A0A7U9H8X1</accession>
<dbReference type="AlphaFoldDB" id="A0A7U9H8X1"/>
<sequence>MNPRVPVRRSEVVARPADDFTPPDEPPCRNFTASHQVDSTRLTRTTQDAAGPTAFVRLPCVPMEARSLRRSGRSWSSTGAVLSVLLAALLHVLACVHGPKPAATDHAHNVLSVSAVHHYAYAADRAQGEHSHAYTVPQEAHLTAEEPAGHGHGCCLDEDEPTVQPARTTAPAPDSDAHTVSARPADAPPAVRQSEASTFEPSGAAHGGQSRSRLGVWRT</sequence>
<gene>
    <name evidence="2" type="ORF">SLI_1061</name>
</gene>
<feature type="region of interest" description="Disordered" evidence="1">
    <location>
        <begin position="1"/>
        <end position="27"/>
    </location>
</feature>
<evidence type="ECO:0000313" key="3">
    <source>
        <dbReference type="Proteomes" id="UP000014062"/>
    </source>
</evidence>
<organism evidence="2 3">
    <name type="scientific">Streptomyces lividans 1326</name>
    <dbReference type="NCBI Taxonomy" id="1200984"/>
    <lineage>
        <taxon>Bacteria</taxon>
        <taxon>Bacillati</taxon>
        <taxon>Actinomycetota</taxon>
        <taxon>Actinomycetes</taxon>
        <taxon>Kitasatosporales</taxon>
        <taxon>Streptomycetaceae</taxon>
        <taxon>Streptomyces</taxon>
    </lineage>
</organism>
<protein>
    <submittedName>
        <fullName evidence="2">Uncharacterized protein</fullName>
    </submittedName>
</protein>
<proteinExistence type="predicted"/>
<reference evidence="3" key="1">
    <citation type="journal article" date="2013" name="Genome Biol. Evol.">
        <title>The genome sequence of Streptomyces lividans 66 reveals a novel tRNA-dependent peptide biosynthetic system within a metal-related genomic island.</title>
        <authorList>
            <person name="Cruz-Morales P."/>
            <person name="Vijgenboom E."/>
            <person name="Iruegas-Bocardo F."/>
            <person name="Girard G."/>
            <person name="Yanez-Guerra L.A."/>
            <person name="Ramos-Aboites H.E."/>
            <person name="Pernodet J.L."/>
            <person name="Anne J."/>
            <person name="van Wezel G.P."/>
            <person name="Barona-Gomez F."/>
        </authorList>
    </citation>
    <scope>NUCLEOTIDE SEQUENCE [LARGE SCALE GENOMIC DNA]</scope>
    <source>
        <strain evidence="3">1326</strain>
    </source>
</reference>
<dbReference type="Proteomes" id="UP000014062">
    <property type="component" value="Chromosome"/>
</dbReference>
<name>A0A7U9H8X1_STRLI</name>
<feature type="compositionally biased region" description="Basic and acidic residues" evidence="1">
    <location>
        <begin position="8"/>
        <end position="18"/>
    </location>
</feature>
<dbReference type="EMBL" id="CM001889">
    <property type="protein sequence ID" value="EOY45778.1"/>
    <property type="molecule type" value="Genomic_DNA"/>
</dbReference>
<feature type="region of interest" description="Disordered" evidence="1">
    <location>
        <begin position="146"/>
        <end position="219"/>
    </location>
</feature>